<evidence type="ECO:0000313" key="5">
    <source>
        <dbReference type="Proteomes" id="UP000693892"/>
    </source>
</evidence>
<evidence type="ECO:0000313" key="4">
    <source>
        <dbReference type="EMBL" id="CAG7616496.1"/>
    </source>
</evidence>
<dbReference type="SMART" id="SM00062">
    <property type="entry name" value="PBPb"/>
    <property type="match status" value="1"/>
</dbReference>
<comment type="similarity">
    <text evidence="1">Belongs to the bacterial solute-binding protein SsuA/TauA family.</text>
</comment>
<dbReference type="Proteomes" id="UP000693892">
    <property type="component" value="Unassembled WGS sequence"/>
</dbReference>
<comment type="caution">
    <text evidence="4">The sequence shown here is derived from an EMBL/GenBank/DDBJ whole genome shotgun (WGS) entry which is preliminary data.</text>
</comment>
<proteinExistence type="inferred from homology"/>
<protein>
    <submittedName>
        <fullName evidence="4">Aliphatic sulfonates-binding protein</fullName>
    </submittedName>
</protein>
<dbReference type="PANTHER" id="PTHR30024:SF42">
    <property type="entry name" value="ALIPHATIC SULFONATES-BINDING PROTEIN-RELATED"/>
    <property type="match status" value="1"/>
</dbReference>
<keyword evidence="2" id="KW-0732">Signal</keyword>
<dbReference type="InterPro" id="IPR015168">
    <property type="entry name" value="SsuA/THI5"/>
</dbReference>
<dbReference type="Pfam" id="PF09084">
    <property type="entry name" value="NMT1"/>
    <property type="match status" value="1"/>
</dbReference>
<name>A0A916K041_9MICO</name>
<accession>A0A916K041</accession>
<keyword evidence="5" id="KW-1185">Reference proteome</keyword>
<dbReference type="RefSeq" id="WP_218115929.1">
    <property type="nucleotide sequence ID" value="NZ_CAJVAP010000024.1"/>
</dbReference>
<evidence type="ECO:0000256" key="1">
    <source>
        <dbReference type="ARBA" id="ARBA00010742"/>
    </source>
</evidence>
<reference evidence="4" key="1">
    <citation type="submission" date="2021-06" db="EMBL/GenBank/DDBJ databases">
        <authorList>
            <person name="Criscuolo A."/>
        </authorList>
    </citation>
    <scope>NUCLEOTIDE SEQUENCE</scope>
    <source>
        <strain evidence="4">CIP111803</strain>
    </source>
</reference>
<feature type="domain" description="Solute-binding protein family 3/N-terminal" evidence="3">
    <location>
        <begin position="52"/>
        <end position="259"/>
    </location>
</feature>
<feature type="signal peptide" evidence="2">
    <location>
        <begin position="1"/>
        <end position="28"/>
    </location>
</feature>
<sequence length="333" mass="33844">MRAFAKTTRLAIAAAAGLALALTGCASAPSDGGDTGGDGATEQPTTIFVDTTSATGANEIAKVGGFFDERLGELGISVEYTSLGTSSQMLEGIAAGKLDFTDIGYPGLPVGVAAGVDFRLIGAASTGGGDVVFVAPDGPQTIAELAGKKVAAAKGSSGWALLVRALADAGLSSSDLEIVDLKPDEAQNAFLQGDVDAWAIWSGQATAIDDSNGRQLTSGEDLGLIPGALVTRTVHAENDALLAAYLGARQDAIDWLESEPEAAIQAIADDRGMDYAVVESFLGVSGPLNLPLDDALVAEYQQVADLFFAEGEIATEVDISTVAATDAFERAGL</sequence>
<dbReference type="PANTHER" id="PTHR30024">
    <property type="entry name" value="ALIPHATIC SULFONATES-BINDING PROTEIN-RELATED"/>
    <property type="match status" value="1"/>
</dbReference>
<dbReference type="InterPro" id="IPR001638">
    <property type="entry name" value="Solute-binding_3/MltF_N"/>
</dbReference>
<feature type="chain" id="PRO_5036742466" evidence="2">
    <location>
        <begin position="29"/>
        <end position="333"/>
    </location>
</feature>
<gene>
    <name evidence="4" type="primary">ssuA</name>
    <name evidence="4" type="ORF">LEUCIP111803_01994</name>
</gene>
<dbReference type="AlphaFoldDB" id="A0A916K041"/>
<organism evidence="4 5">
    <name type="scientific">Leucobacter soli</name>
    <dbReference type="NCBI Taxonomy" id="2812850"/>
    <lineage>
        <taxon>Bacteria</taxon>
        <taxon>Bacillati</taxon>
        <taxon>Actinomycetota</taxon>
        <taxon>Actinomycetes</taxon>
        <taxon>Micrococcales</taxon>
        <taxon>Microbacteriaceae</taxon>
        <taxon>Leucobacter</taxon>
    </lineage>
</organism>
<dbReference type="EMBL" id="CAJVAP010000024">
    <property type="protein sequence ID" value="CAG7616496.1"/>
    <property type="molecule type" value="Genomic_DNA"/>
</dbReference>
<dbReference type="PROSITE" id="PS51257">
    <property type="entry name" value="PROKAR_LIPOPROTEIN"/>
    <property type="match status" value="1"/>
</dbReference>
<evidence type="ECO:0000256" key="2">
    <source>
        <dbReference type="SAM" id="SignalP"/>
    </source>
</evidence>
<evidence type="ECO:0000259" key="3">
    <source>
        <dbReference type="SMART" id="SM00062"/>
    </source>
</evidence>